<organism evidence="1 2">
    <name type="scientific">Muraenolepis orangiensis</name>
    <name type="common">Patagonian moray cod</name>
    <dbReference type="NCBI Taxonomy" id="630683"/>
    <lineage>
        <taxon>Eukaryota</taxon>
        <taxon>Metazoa</taxon>
        <taxon>Chordata</taxon>
        <taxon>Craniata</taxon>
        <taxon>Vertebrata</taxon>
        <taxon>Euteleostomi</taxon>
        <taxon>Actinopterygii</taxon>
        <taxon>Neopterygii</taxon>
        <taxon>Teleostei</taxon>
        <taxon>Neoteleostei</taxon>
        <taxon>Acanthomorphata</taxon>
        <taxon>Zeiogadaria</taxon>
        <taxon>Gadariae</taxon>
        <taxon>Gadiformes</taxon>
        <taxon>Muraenolepidoidei</taxon>
        <taxon>Muraenolepididae</taxon>
        <taxon>Muraenolepis</taxon>
    </lineage>
</organism>
<dbReference type="EMBL" id="JANIIK010000116">
    <property type="protein sequence ID" value="KAJ3588505.1"/>
    <property type="molecule type" value="Genomic_DNA"/>
</dbReference>
<keyword evidence="2" id="KW-1185">Reference proteome</keyword>
<name>A0A9Q0I7V0_9TELE</name>
<protein>
    <submittedName>
        <fullName evidence="1">Uncharacterized protein</fullName>
    </submittedName>
</protein>
<proteinExistence type="predicted"/>
<dbReference type="AlphaFoldDB" id="A0A9Q0I7V0"/>
<gene>
    <name evidence="1" type="ORF">NHX12_012097</name>
</gene>
<sequence length="105" mass="11652">MGFNSALMRTPPGHMFFILLHCADVINFVIYRDTGTVSMVRVTELTTLSWAVLYSSTLLCLEGSGLYQHLQQGHGKQNTVELYAEQKPIGSRVSLFGSTTALQQQ</sequence>
<evidence type="ECO:0000313" key="2">
    <source>
        <dbReference type="Proteomes" id="UP001148018"/>
    </source>
</evidence>
<accession>A0A9Q0I7V0</accession>
<dbReference type="Proteomes" id="UP001148018">
    <property type="component" value="Unassembled WGS sequence"/>
</dbReference>
<reference evidence="1" key="1">
    <citation type="submission" date="2022-07" db="EMBL/GenBank/DDBJ databases">
        <title>Chromosome-level genome of Muraenolepis orangiensis.</title>
        <authorList>
            <person name="Kim J."/>
        </authorList>
    </citation>
    <scope>NUCLEOTIDE SEQUENCE</scope>
    <source>
        <strain evidence="1">KU_S4_2022</strain>
        <tissue evidence="1">Muscle</tissue>
    </source>
</reference>
<evidence type="ECO:0000313" key="1">
    <source>
        <dbReference type="EMBL" id="KAJ3588505.1"/>
    </source>
</evidence>
<comment type="caution">
    <text evidence="1">The sequence shown here is derived from an EMBL/GenBank/DDBJ whole genome shotgun (WGS) entry which is preliminary data.</text>
</comment>